<evidence type="ECO:0000313" key="6">
    <source>
        <dbReference type="Proteomes" id="UP000321400"/>
    </source>
</evidence>
<dbReference type="GO" id="GO:0016787">
    <property type="term" value="F:hydrolase activity"/>
    <property type="evidence" value="ECO:0007669"/>
    <property type="project" value="UniProtKB-KW"/>
</dbReference>
<dbReference type="PROSITE" id="PS00893">
    <property type="entry name" value="NUDIX_BOX"/>
    <property type="match status" value="1"/>
</dbReference>
<organism evidence="5 6">
    <name type="scientific">Halolactibacillus alkaliphilus</name>
    <dbReference type="NCBI Taxonomy" id="442899"/>
    <lineage>
        <taxon>Bacteria</taxon>
        <taxon>Bacillati</taxon>
        <taxon>Bacillota</taxon>
        <taxon>Bacilli</taxon>
        <taxon>Bacillales</taxon>
        <taxon>Bacillaceae</taxon>
        <taxon>Halolactibacillus</taxon>
    </lineage>
</organism>
<dbReference type="PRINTS" id="PR00502">
    <property type="entry name" value="NUDIXFAMILY"/>
</dbReference>
<dbReference type="InterPro" id="IPR000086">
    <property type="entry name" value="NUDIX_hydrolase_dom"/>
</dbReference>
<dbReference type="EMBL" id="BJYE01000009">
    <property type="protein sequence ID" value="GEN56514.1"/>
    <property type="molecule type" value="Genomic_DNA"/>
</dbReference>
<reference evidence="5 6" key="1">
    <citation type="submission" date="2019-07" db="EMBL/GenBank/DDBJ databases">
        <title>Whole genome shotgun sequence of Halolactibacillus alkaliphilus NBRC 103919.</title>
        <authorList>
            <person name="Hosoyama A."/>
            <person name="Uohara A."/>
            <person name="Ohji S."/>
            <person name="Ichikawa N."/>
        </authorList>
    </citation>
    <scope>NUCLEOTIDE SEQUENCE [LARGE SCALE GENOMIC DNA]</scope>
    <source>
        <strain evidence="5 6">NBRC 103919</strain>
    </source>
</reference>
<protein>
    <submittedName>
        <fullName evidence="5">Putative Nudix hydrolase YvcI</fullName>
    </submittedName>
</protein>
<proteinExistence type="inferred from homology"/>
<name>A0A511X0P6_9BACI</name>
<dbReference type="AlphaFoldDB" id="A0A511X0P6"/>
<dbReference type="STRING" id="442899.SAMN05720591_10823"/>
<keyword evidence="2 3" id="KW-0378">Hydrolase</keyword>
<accession>A0A511X0P6</accession>
<gene>
    <name evidence="5" type="primary">yvcI</name>
    <name evidence="5" type="ORF">HAL01_09780</name>
</gene>
<sequence length="155" mass="17978">MKHMQRVTNCLIVNNNKVLLLKKPRYGWYAMPGGKMEPKETIKEAVIREVFEETGLNVINPKIMSIATMNKTSATPPKDDWMMFTFVAENYTGTLVETCPEGELEWVDFSQLRDIPTAPSDRIIHEYALIKKELLYAQFELDEQDQLISYKTQDK</sequence>
<evidence type="ECO:0000313" key="5">
    <source>
        <dbReference type="EMBL" id="GEN56514.1"/>
    </source>
</evidence>
<dbReference type="InterPro" id="IPR020084">
    <property type="entry name" value="NUDIX_hydrolase_CS"/>
</dbReference>
<feature type="domain" description="Nudix hydrolase" evidence="4">
    <location>
        <begin position="3"/>
        <end position="130"/>
    </location>
</feature>
<dbReference type="CDD" id="cd18886">
    <property type="entry name" value="NUDIX_MutT_Nudt1"/>
    <property type="match status" value="1"/>
</dbReference>
<keyword evidence="6" id="KW-1185">Reference proteome</keyword>
<evidence type="ECO:0000256" key="1">
    <source>
        <dbReference type="ARBA" id="ARBA00001946"/>
    </source>
</evidence>
<dbReference type="SUPFAM" id="SSF55811">
    <property type="entry name" value="Nudix"/>
    <property type="match status" value="1"/>
</dbReference>
<evidence type="ECO:0000256" key="2">
    <source>
        <dbReference type="ARBA" id="ARBA00022801"/>
    </source>
</evidence>
<evidence type="ECO:0000256" key="3">
    <source>
        <dbReference type="RuleBase" id="RU003476"/>
    </source>
</evidence>
<comment type="cofactor">
    <cofactor evidence="1">
        <name>Mg(2+)</name>
        <dbReference type="ChEBI" id="CHEBI:18420"/>
    </cofactor>
</comment>
<comment type="similarity">
    <text evidence="3">Belongs to the Nudix hydrolase family.</text>
</comment>
<dbReference type="Pfam" id="PF00293">
    <property type="entry name" value="NUDIX"/>
    <property type="match status" value="1"/>
</dbReference>
<comment type="caution">
    <text evidence="5">The sequence shown here is derived from an EMBL/GenBank/DDBJ whole genome shotgun (WGS) entry which is preliminary data.</text>
</comment>
<dbReference type="InterPro" id="IPR015797">
    <property type="entry name" value="NUDIX_hydrolase-like_dom_sf"/>
</dbReference>
<dbReference type="PROSITE" id="PS51462">
    <property type="entry name" value="NUDIX"/>
    <property type="match status" value="1"/>
</dbReference>
<dbReference type="PANTHER" id="PTHR43046">
    <property type="entry name" value="GDP-MANNOSE MANNOSYL HYDROLASE"/>
    <property type="match status" value="1"/>
</dbReference>
<dbReference type="PANTHER" id="PTHR43046:SF2">
    <property type="entry name" value="8-OXO-DGTP DIPHOSPHATASE-RELATED"/>
    <property type="match status" value="1"/>
</dbReference>
<dbReference type="Proteomes" id="UP000321400">
    <property type="component" value="Unassembled WGS sequence"/>
</dbReference>
<dbReference type="InterPro" id="IPR020476">
    <property type="entry name" value="Nudix_hydrolase"/>
</dbReference>
<evidence type="ECO:0000259" key="4">
    <source>
        <dbReference type="PROSITE" id="PS51462"/>
    </source>
</evidence>
<dbReference type="Gene3D" id="3.90.79.10">
    <property type="entry name" value="Nucleoside Triphosphate Pyrophosphohydrolase"/>
    <property type="match status" value="1"/>
</dbReference>